<evidence type="ECO:0000256" key="1">
    <source>
        <dbReference type="ARBA" id="ARBA00008668"/>
    </source>
</evidence>
<dbReference type="AlphaFoldDB" id="A0A5D3CMQ6"/>
<dbReference type="Gene3D" id="3.40.50.1110">
    <property type="entry name" value="SGNH hydrolase"/>
    <property type="match status" value="1"/>
</dbReference>
<evidence type="ECO:0000313" key="5">
    <source>
        <dbReference type="Proteomes" id="UP000321947"/>
    </source>
</evidence>
<feature type="signal peptide" evidence="3">
    <location>
        <begin position="1"/>
        <end position="29"/>
    </location>
</feature>
<dbReference type="InterPro" id="IPR001087">
    <property type="entry name" value="GDSL"/>
</dbReference>
<protein>
    <submittedName>
        <fullName evidence="4">GDSL esterase/lipase</fullName>
    </submittedName>
</protein>
<evidence type="ECO:0000256" key="3">
    <source>
        <dbReference type="SAM" id="SignalP"/>
    </source>
</evidence>
<evidence type="ECO:0000256" key="2">
    <source>
        <dbReference type="ARBA" id="ARBA00023180"/>
    </source>
</evidence>
<dbReference type="PANTHER" id="PTHR22835:SF670">
    <property type="entry name" value="GDSL-LIKE LIPASE_ACYLHYDROLASE"/>
    <property type="match status" value="1"/>
</dbReference>
<keyword evidence="2" id="KW-0325">Glycoprotein</keyword>
<organism evidence="4 5">
    <name type="scientific">Cucumis melo var. makuwa</name>
    <name type="common">Oriental melon</name>
    <dbReference type="NCBI Taxonomy" id="1194695"/>
    <lineage>
        <taxon>Eukaryota</taxon>
        <taxon>Viridiplantae</taxon>
        <taxon>Streptophyta</taxon>
        <taxon>Embryophyta</taxon>
        <taxon>Tracheophyta</taxon>
        <taxon>Spermatophyta</taxon>
        <taxon>Magnoliopsida</taxon>
        <taxon>eudicotyledons</taxon>
        <taxon>Gunneridae</taxon>
        <taxon>Pentapetalae</taxon>
        <taxon>rosids</taxon>
        <taxon>fabids</taxon>
        <taxon>Cucurbitales</taxon>
        <taxon>Cucurbitaceae</taxon>
        <taxon>Benincaseae</taxon>
        <taxon>Cucumis</taxon>
    </lineage>
</organism>
<comment type="caution">
    <text evidence="4">The sequence shown here is derived from an EMBL/GenBank/DDBJ whole genome shotgun (WGS) entry which is preliminary data.</text>
</comment>
<evidence type="ECO:0000313" key="4">
    <source>
        <dbReference type="EMBL" id="TYK13193.1"/>
    </source>
</evidence>
<keyword evidence="3" id="KW-0732">Signal</keyword>
<dbReference type="Pfam" id="PF00657">
    <property type="entry name" value="Lipase_GDSL"/>
    <property type="match status" value="1"/>
</dbReference>
<dbReference type="Proteomes" id="UP000321947">
    <property type="component" value="Unassembled WGS sequence"/>
</dbReference>
<reference evidence="4 5" key="1">
    <citation type="submission" date="2019-08" db="EMBL/GenBank/DDBJ databases">
        <title>Draft genome sequences of two oriental melons (Cucumis melo L. var makuwa).</title>
        <authorList>
            <person name="Kwon S.-Y."/>
        </authorList>
    </citation>
    <scope>NUCLEOTIDE SEQUENCE [LARGE SCALE GENOMIC DNA]</scope>
    <source>
        <strain evidence="5">cv. Chang Bougi</strain>
        <tissue evidence="4">Leaf</tissue>
    </source>
</reference>
<feature type="chain" id="PRO_5022829402" evidence="3">
    <location>
        <begin position="30"/>
        <end position="180"/>
    </location>
</feature>
<name>A0A5D3CMQ6_CUCMM</name>
<dbReference type="GO" id="GO:0016788">
    <property type="term" value="F:hydrolase activity, acting on ester bonds"/>
    <property type="evidence" value="ECO:0007669"/>
    <property type="project" value="InterPro"/>
</dbReference>
<comment type="similarity">
    <text evidence="1">Belongs to the 'GDSL' lipolytic enzyme family.</text>
</comment>
<sequence length="180" mass="19819">MDSSNLSLNRWLIIFFVATALSPSTNVLGNCFNSIFNFGDSLSDTGNLFNNCNSNKPPKSCFTPYGDTFFRHPTGRFSDGRLIIDFIAQSLGLPLLQPYLGVETQRMSVAEFEKGLNFAVAGATALDASYLREKAFVEVPTNYSLSVQLEWFKKAYSLACPSSSSTSTSLSLFMSHYIPS</sequence>
<gene>
    <name evidence="4" type="ORF">E5676_scaffold255G008050</name>
</gene>
<dbReference type="PANTHER" id="PTHR22835">
    <property type="entry name" value="ZINC FINGER FYVE DOMAIN CONTAINING PROTEIN"/>
    <property type="match status" value="1"/>
</dbReference>
<accession>A0A5D3CMQ6</accession>
<dbReference type="InterPro" id="IPR036514">
    <property type="entry name" value="SGNH_hydro_sf"/>
</dbReference>
<dbReference type="EMBL" id="SSTD01010113">
    <property type="protein sequence ID" value="TYK13193.1"/>
    <property type="molecule type" value="Genomic_DNA"/>
</dbReference>
<proteinExistence type="inferred from homology"/>